<protein>
    <submittedName>
        <fullName evidence="1">Uncharacterized protein</fullName>
    </submittedName>
</protein>
<proteinExistence type="predicted"/>
<dbReference type="InParanoid" id="A0A2P5CWC1"/>
<dbReference type="EMBL" id="JXTC01000321">
    <property type="protein sequence ID" value="PON65326.1"/>
    <property type="molecule type" value="Genomic_DNA"/>
</dbReference>
<sequence>MALRKIQETKMVLNRNPDGVSGEKLNKMKKEFKPIYGDVVPAKRKLVKTMMFNYMVQKFSSVFHYGSSQKGKSCFGFGIVSPLKISELNKREKIVPYPTFPNTP</sequence>
<evidence type="ECO:0000313" key="1">
    <source>
        <dbReference type="EMBL" id="PON65326.1"/>
    </source>
</evidence>
<organism evidence="1 2">
    <name type="scientific">Trema orientale</name>
    <name type="common">Charcoal tree</name>
    <name type="synonym">Celtis orientalis</name>
    <dbReference type="NCBI Taxonomy" id="63057"/>
    <lineage>
        <taxon>Eukaryota</taxon>
        <taxon>Viridiplantae</taxon>
        <taxon>Streptophyta</taxon>
        <taxon>Embryophyta</taxon>
        <taxon>Tracheophyta</taxon>
        <taxon>Spermatophyta</taxon>
        <taxon>Magnoliopsida</taxon>
        <taxon>eudicotyledons</taxon>
        <taxon>Gunneridae</taxon>
        <taxon>Pentapetalae</taxon>
        <taxon>rosids</taxon>
        <taxon>fabids</taxon>
        <taxon>Rosales</taxon>
        <taxon>Cannabaceae</taxon>
        <taxon>Trema</taxon>
    </lineage>
</organism>
<comment type="caution">
    <text evidence="1">The sequence shown here is derived from an EMBL/GenBank/DDBJ whole genome shotgun (WGS) entry which is preliminary data.</text>
</comment>
<reference evidence="2" key="1">
    <citation type="submission" date="2016-06" db="EMBL/GenBank/DDBJ databases">
        <title>Parallel loss of symbiosis genes in relatives of nitrogen-fixing non-legume Parasponia.</title>
        <authorList>
            <person name="Van Velzen R."/>
            <person name="Holmer R."/>
            <person name="Bu F."/>
            <person name="Rutten L."/>
            <person name="Van Zeijl A."/>
            <person name="Liu W."/>
            <person name="Santuari L."/>
            <person name="Cao Q."/>
            <person name="Sharma T."/>
            <person name="Shen D."/>
            <person name="Roswanjaya Y."/>
            <person name="Wardhani T."/>
            <person name="Kalhor M.S."/>
            <person name="Jansen J."/>
            <person name="Van den Hoogen J."/>
            <person name="Gungor B."/>
            <person name="Hartog M."/>
            <person name="Hontelez J."/>
            <person name="Verver J."/>
            <person name="Yang W.-C."/>
            <person name="Schijlen E."/>
            <person name="Repin R."/>
            <person name="Schilthuizen M."/>
            <person name="Schranz E."/>
            <person name="Heidstra R."/>
            <person name="Miyata K."/>
            <person name="Fedorova E."/>
            <person name="Kohlen W."/>
            <person name="Bisseling T."/>
            <person name="Smit S."/>
            <person name="Geurts R."/>
        </authorList>
    </citation>
    <scope>NUCLEOTIDE SEQUENCE [LARGE SCALE GENOMIC DNA]</scope>
    <source>
        <strain evidence="2">cv. RG33-2</strain>
    </source>
</reference>
<gene>
    <name evidence="1" type="ORF">TorRG33x02_270920</name>
</gene>
<dbReference type="OrthoDB" id="1747351at2759"/>
<accession>A0A2P5CWC1</accession>
<dbReference type="Proteomes" id="UP000237000">
    <property type="component" value="Unassembled WGS sequence"/>
</dbReference>
<keyword evidence="2" id="KW-1185">Reference proteome</keyword>
<dbReference type="AlphaFoldDB" id="A0A2P5CWC1"/>
<evidence type="ECO:0000313" key="2">
    <source>
        <dbReference type="Proteomes" id="UP000237000"/>
    </source>
</evidence>
<name>A0A2P5CWC1_TREOI</name>